<organism evidence="2">
    <name type="scientific">Cacopsylla melanoneura</name>
    <dbReference type="NCBI Taxonomy" id="428564"/>
    <lineage>
        <taxon>Eukaryota</taxon>
        <taxon>Metazoa</taxon>
        <taxon>Ecdysozoa</taxon>
        <taxon>Arthropoda</taxon>
        <taxon>Hexapoda</taxon>
        <taxon>Insecta</taxon>
        <taxon>Pterygota</taxon>
        <taxon>Neoptera</taxon>
        <taxon>Paraneoptera</taxon>
        <taxon>Hemiptera</taxon>
        <taxon>Sternorrhyncha</taxon>
        <taxon>Psylloidea</taxon>
        <taxon>Psyllidae</taxon>
        <taxon>Psyllinae</taxon>
        <taxon>Cacopsylla</taxon>
    </lineage>
</organism>
<dbReference type="EMBL" id="HBUF01366372">
    <property type="protein sequence ID" value="CAG6723776.1"/>
    <property type="molecule type" value="Transcribed_RNA"/>
</dbReference>
<protein>
    <submittedName>
        <fullName evidence="2">Uncharacterized protein</fullName>
    </submittedName>
</protein>
<proteinExistence type="predicted"/>
<name>A0A8D8Y7N2_9HEMI</name>
<dbReference type="EMBL" id="HBUF01366371">
    <property type="protein sequence ID" value="CAG6723774.1"/>
    <property type="molecule type" value="Transcribed_RNA"/>
</dbReference>
<sequence>MRKTRLVILPGVKCLSRLSCLLVFLACPIIGSVFREQIVLVDQLKCIQSEFIARLQADPGDNSCTKGPAALTDFANGTYKGSAWIMIGNELNNKGITEKSDSFKKRTRGKQEEKAVTQDNNIRLVRNIPIERVEERRRTNNNNNNNPFLASSFVNGEAV</sequence>
<evidence type="ECO:0000313" key="2">
    <source>
        <dbReference type="EMBL" id="CAG6723778.1"/>
    </source>
</evidence>
<dbReference type="EMBL" id="HBUF01366370">
    <property type="protein sequence ID" value="CAG6723772.1"/>
    <property type="molecule type" value="Transcribed_RNA"/>
</dbReference>
<dbReference type="EMBL" id="HBUF01366368">
    <property type="protein sequence ID" value="CAG6723768.1"/>
    <property type="molecule type" value="Transcribed_RNA"/>
</dbReference>
<dbReference type="EMBL" id="HBUF01366369">
    <property type="protein sequence ID" value="CAG6723770.1"/>
    <property type="molecule type" value="Transcribed_RNA"/>
</dbReference>
<dbReference type="AlphaFoldDB" id="A0A8D8Y7N2"/>
<feature type="compositionally biased region" description="Polar residues" evidence="1">
    <location>
        <begin position="147"/>
        <end position="159"/>
    </location>
</feature>
<evidence type="ECO:0000256" key="1">
    <source>
        <dbReference type="SAM" id="MobiDB-lite"/>
    </source>
</evidence>
<dbReference type="EMBL" id="HBUF01366373">
    <property type="protein sequence ID" value="CAG6723778.1"/>
    <property type="molecule type" value="Transcribed_RNA"/>
</dbReference>
<accession>A0A8D8Y7N2</accession>
<feature type="region of interest" description="Disordered" evidence="1">
    <location>
        <begin position="136"/>
        <end position="159"/>
    </location>
</feature>
<reference evidence="2" key="1">
    <citation type="submission" date="2021-05" db="EMBL/GenBank/DDBJ databases">
        <authorList>
            <person name="Alioto T."/>
            <person name="Alioto T."/>
            <person name="Gomez Garrido J."/>
        </authorList>
    </citation>
    <scope>NUCLEOTIDE SEQUENCE</scope>
</reference>